<proteinExistence type="predicted"/>
<protein>
    <submittedName>
        <fullName evidence="1">Uncharacterized protein</fullName>
    </submittedName>
</protein>
<feature type="non-terminal residue" evidence="1">
    <location>
        <position position="56"/>
    </location>
</feature>
<organism evidence="1">
    <name type="scientific">marine metagenome</name>
    <dbReference type="NCBI Taxonomy" id="408172"/>
    <lineage>
        <taxon>unclassified sequences</taxon>
        <taxon>metagenomes</taxon>
        <taxon>ecological metagenomes</taxon>
    </lineage>
</organism>
<sequence length="56" mass="6040">MRAPTVRSRNFDGNHPFVPHPAALTILVANLESDVGASILVPVPELAHDLDILITK</sequence>
<evidence type="ECO:0000313" key="1">
    <source>
        <dbReference type="EMBL" id="SVC05736.1"/>
    </source>
</evidence>
<reference evidence="1" key="1">
    <citation type="submission" date="2018-05" db="EMBL/GenBank/DDBJ databases">
        <authorList>
            <person name="Lanie J.A."/>
            <person name="Ng W.-L."/>
            <person name="Kazmierczak K.M."/>
            <person name="Andrzejewski T.M."/>
            <person name="Davidsen T.M."/>
            <person name="Wayne K.J."/>
            <person name="Tettelin H."/>
            <person name="Glass J.I."/>
            <person name="Rusch D."/>
            <person name="Podicherti R."/>
            <person name="Tsui H.-C.T."/>
            <person name="Winkler M.E."/>
        </authorList>
    </citation>
    <scope>NUCLEOTIDE SEQUENCE</scope>
</reference>
<dbReference type="AlphaFoldDB" id="A0A382J1G0"/>
<accession>A0A382J1G0</accession>
<gene>
    <name evidence="1" type="ORF">METZ01_LOCUS258590</name>
</gene>
<dbReference type="EMBL" id="UINC01071088">
    <property type="protein sequence ID" value="SVC05736.1"/>
    <property type="molecule type" value="Genomic_DNA"/>
</dbReference>
<name>A0A382J1G0_9ZZZZ</name>